<evidence type="ECO:0000256" key="1">
    <source>
        <dbReference type="SAM" id="MobiDB-lite"/>
    </source>
</evidence>
<reference evidence="3" key="1">
    <citation type="submission" date="2023-02" db="EMBL/GenBank/DDBJ databases">
        <title>Kitasatospora phosalacinea NBRC 14362.</title>
        <authorList>
            <person name="Ichikawa N."/>
            <person name="Sato H."/>
            <person name="Tonouchi N."/>
        </authorList>
    </citation>
    <scope>NUCLEOTIDE SEQUENCE</scope>
    <source>
        <strain evidence="3">NBRC 14362</strain>
    </source>
</reference>
<dbReference type="AlphaFoldDB" id="A0A9W6PC26"/>
<proteinExistence type="predicted"/>
<feature type="transmembrane region" description="Helical" evidence="2">
    <location>
        <begin position="105"/>
        <end position="127"/>
    </location>
</feature>
<feature type="region of interest" description="Disordered" evidence="1">
    <location>
        <begin position="32"/>
        <end position="70"/>
    </location>
</feature>
<sequence>MSGTGEEPEVRAERLRREREWVEALEKRIQERDAVERARREAEARQAERDAWAEGERGAAGSHTEVTGPDGEPVRIAVVWLGRHQAVAGAFRPSPSPDFGSSGEAFFFVVPYLLLLGLYRATGWLLLELRRRPRWAVAVAVGPAARPVAVIRGRDREQVIRAASDLAARVEQEGAAAVPRPVRA</sequence>
<dbReference type="EMBL" id="BSRX01000001">
    <property type="protein sequence ID" value="GLW52201.1"/>
    <property type="molecule type" value="Genomic_DNA"/>
</dbReference>
<accession>A0A9W6PC26</accession>
<gene>
    <name evidence="3" type="ORF">Kpho01_02120</name>
</gene>
<keyword evidence="2" id="KW-0812">Transmembrane</keyword>
<evidence type="ECO:0000313" key="3">
    <source>
        <dbReference type="EMBL" id="GLW52201.1"/>
    </source>
</evidence>
<feature type="compositionally biased region" description="Basic and acidic residues" evidence="1">
    <location>
        <begin position="32"/>
        <end position="57"/>
    </location>
</feature>
<dbReference type="Proteomes" id="UP001165143">
    <property type="component" value="Unassembled WGS sequence"/>
</dbReference>
<organism evidence="3 4">
    <name type="scientific">Kitasatospora phosalacinea</name>
    <dbReference type="NCBI Taxonomy" id="2065"/>
    <lineage>
        <taxon>Bacteria</taxon>
        <taxon>Bacillati</taxon>
        <taxon>Actinomycetota</taxon>
        <taxon>Actinomycetes</taxon>
        <taxon>Kitasatosporales</taxon>
        <taxon>Streptomycetaceae</taxon>
        <taxon>Kitasatospora</taxon>
    </lineage>
</organism>
<keyword evidence="2" id="KW-0472">Membrane</keyword>
<comment type="caution">
    <text evidence="3">The sequence shown here is derived from an EMBL/GenBank/DDBJ whole genome shotgun (WGS) entry which is preliminary data.</text>
</comment>
<keyword evidence="2" id="KW-1133">Transmembrane helix</keyword>
<evidence type="ECO:0000313" key="4">
    <source>
        <dbReference type="Proteomes" id="UP001165143"/>
    </source>
</evidence>
<name>A0A9W6PC26_9ACTN</name>
<evidence type="ECO:0000256" key="2">
    <source>
        <dbReference type="SAM" id="Phobius"/>
    </source>
</evidence>
<protein>
    <submittedName>
        <fullName evidence="3">Uncharacterized protein</fullName>
    </submittedName>
</protein>
<dbReference type="RefSeq" id="WP_158715107.1">
    <property type="nucleotide sequence ID" value="NZ_BSRX01000001.1"/>
</dbReference>